<dbReference type="Proteomes" id="UP000600918">
    <property type="component" value="Unassembled WGS sequence"/>
</dbReference>
<feature type="compositionally biased region" description="Low complexity" evidence="1">
    <location>
        <begin position="40"/>
        <end position="53"/>
    </location>
</feature>
<dbReference type="AlphaFoldDB" id="A0A834PA89"/>
<proteinExistence type="predicted"/>
<organism evidence="2 3">
    <name type="scientific">Vespula pensylvanica</name>
    <name type="common">Western yellow jacket</name>
    <name type="synonym">Wasp</name>
    <dbReference type="NCBI Taxonomy" id="30213"/>
    <lineage>
        <taxon>Eukaryota</taxon>
        <taxon>Metazoa</taxon>
        <taxon>Ecdysozoa</taxon>
        <taxon>Arthropoda</taxon>
        <taxon>Hexapoda</taxon>
        <taxon>Insecta</taxon>
        <taxon>Pterygota</taxon>
        <taxon>Neoptera</taxon>
        <taxon>Endopterygota</taxon>
        <taxon>Hymenoptera</taxon>
        <taxon>Apocrita</taxon>
        <taxon>Aculeata</taxon>
        <taxon>Vespoidea</taxon>
        <taxon>Vespidae</taxon>
        <taxon>Vespinae</taxon>
        <taxon>Vespula</taxon>
    </lineage>
</organism>
<evidence type="ECO:0000313" key="2">
    <source>
        <dbReference type="EMBL" id="KAF7434382.1"/>
    </source>
</evidence>
<reference evidence="2" key="1">
    <citation type="journal article" date="2020" name="G3 (Bethesda)">
        <title>High-Quality Assemblies for Three Invasive Social Wasps from the &lt;i&gt;Vespula&lt;/i&gt; Genus.</title>
        <authorList>
            <person name="Harrop T.W.R."/>
            <person name="Guhlin J."/>
            <person name="McLaughlin G.M."/>
            <person name="Permina E."/>
            <person name="Stockwell P."/>
            <person name="Gilligan J."/>
            <person name="Le Lec M.F."/>
            <person name="Gruber M.A.M."/>
            <person name="Quinn O."/>
            <person name="Lovegrove M."/>
            <person name="Duncan E.J."/>
            <person name="Remnant E.J."/>
            <person name="Van Eeckhoven J."/>
            <person name="Graham B."/>
            <person name="Knapp R.A."/>
            <person name="Langford K.W."/>
            <person name="Kronenberg Z."/>
            <person name="Press M.O."/>
            <person name="Eacker S.M."/>
            <person name="Wilson-Rankin E.E."/>
            <person name="Purcell J."/>
            <person name="Lester P.J."/>
            <person name="Dearden P.K."/>
        </authorList>
    </citation>
    <scope>NUCLEOTIDE SEQUENCE</scope>
    <source>
        <strain evidence="2">Volc-1</strain>
    </source>
</reference>
<sequence length="99" mass="10642">MYSDGGSPVPRGEDRKDFFFRGPLAHQILEGNELERTTRGDSAPGVSDGSAAGDSSWFIALHVGLSTSERVSPNSSCPVALIQMRFASELKRLPYLGEG</sequence>
<protein>
    <submittedName>
        <fullName evidence="2">Uncharacterized protein</fullName>
    </submittedName>
</protein>
<evidence type="ECO:0000256" key="1">
    <source>
        <dbReference type="SAM" id="MobiDB-lite"/>
    </source>
</evidence>
<name>A0A834PA89_VESPE</name>
<gene>
    <name evidence="2" type="ORF">H0235_002573</name>
</gene>
<accession>A0A834PA89</accession>
<dbReference type="EMBL" id="JACSDY010000002">
    <property type="protein sequence ID" value="KAF7434382.1"/>
    <property type="molecule type" value="Genomic_DNA"/>
</dbReference>
<feature type="region of interest" description="Disordered" evidence="1">
    <location>
        <begin position="32"/>
        <end position="53"/>
    </location>
</feature>
<comment type="caution">
    <text evidence="2">The sequence shown here is derived from an EMBL/GenBank/DDBJ whole genome shotgun (WGS) entry which is preliminary data.</text>
</comment>
<evidence type="ECO:0000313" key="3">
    <source>
        <dbReference type="Proteomes" id="UP000600918"/>
    </source>
</evidence>
<keyword evidence="3" id="KW-1185">Reference proteome</keyword>